<dbReference type="AlphaFoldDB" id="A0A956SH88"/>
<sequence length="414" mass="42572">MSIALNSVGTNLNRVLDSLGYQDKFGDALGSIADLGTGNIAGAFRNLVDLKSGLTTGQMDSILSGAGRPRFARAYAPRCGCGNAHLDGFRNTYAVREQVGKRAHIGQQYGFNWGPFQAQGRITGAQYRGSFAKPIRLADGDYLFRGRKYDNLGDIFRDARDGRIDGQATKLRPGLWRPGMGQSPRPLFPSAFAFHPAMGAIGAGMGLGNTMGNALGNSLNDILGRLFGNGNGGGSAGGTGSTNGSGATGGAGDTGSILNDPSLSLEDKLALLMAKLTEHMDKQIEDKMKAIEQQMSNEKNGGANGANGSKGGGGLLGGLGSLAGGVAGSMFGPIGGMVGSQLGGSLGNSLGSAAGGGSSAGGANGSSENSSNLQLLQTQLQQLMQKRQQMFQTMSNILKSLHDTSMNTIRQLKA</sequence>
<dbReference type="EMBL" id="JAGQHS010000149">
    <property type="protein sequence ID" value="MCA9758183.1"/>
    <property type="molecule type" value="Genomic_DNA"/>
</dbReference>
<evidence type="ECO:0000313" key="3">
    <source>
        <dbReference type="Proteomes" id="UP000739538"/>
    </source>
</evidence>
<evidence type="ECO:0000256" key="1">
    <source>
        <dbReference type="SAM" id="MobiDB-lite"/>
    </source>
</evidence>
<evidence type="ECO:0000313" key="2">
    <source>
        <dbReference type="EMBL" id="MCA9758183.1"/>
    </source>
</evidence>
<reference evidence="2" key="2">
    <citation type="journal article" date="2021" name="Microbiome">
        <title>Successional dynamics and alternative stable states in a saline activated sludge microbial community over 9 years.</title>
        <authorList>
            <person name="Wang Y."/>
            <person name="Ye J."/>
            <person name="Ju F."/>
            <person name="Liu L."/>
            <person name="Boyd J.A."/>
            <person name="Deng Y."/>
            <person name="Parks D.H."/>
            <person name="Jiang X."/>
            <person name="Yin X."/>
            <person name="Woodcroft B.J."/>
            <person name="Tyson G.W."/>
            <person name="Hugenholtz P."/>
            <person name="Polz M.F."/>
            <person name="Zhang T."/>
        </authorList>
    </citation>
    <scope>NUCLEOTIDE SEQUENCE</scope>
    <source>
        <strain evidence="2">HKST-UBA02</strain>
    </source>
</reference>
<protein>
    <submittedName>
        <fullName evidence="2">Uncharacterized protein</fullName>
    </submittedName>
</protein>
<comment type="caution">
    <text evidence="2">The sequence shown here is derived from an EMBL/GenBank/DDBJ whole genome shotgun (WGS) entry which is preliminary data.</text>
</comment>
<accession>A0A956SH88</accession>
<feature type="region of interest" description="Disordered" evidence="1">
    <location>
        <begin position="235"/>
        <end position="259"/>
    </location>
</feature>
<name>A0A956SH88_UNCEI</name>
<feature type="compositionally biased region" description="Gly residues" evidence="1">
    <location>
        <begin position="235"/>
        <end position="253"/>
    </location>
</feature>
<organism evidence="2 3">
    <name type="scientific">Eiseniibacteriota bacterium</name>
    <dbReference type="NCBI Taxonomy" id="2212470"/>
    <lineage>
        <taxon>Bacteria</taxon>
        <taxon>Candidatus Eiseniibacteriota</taxon>
    </lineage>
</organism>
<gene>
    <name evidence="2" type="ORF">KDA27_20480</name>
</gene>
<proteinExistence type="predicted"/>
<reference evidence="2" key="1">
    <citation type="submission" date="2020-04" db="EMBL/GenBank/DDBJ databases">
        <authorList>
            <person name="Zhang T."/>
        </authorList>
    </citation>
    <scope>NUCLEOTIDE SEQUENCE</scope>
    <source>
        <strain evidence="2">HKST-UBA02</strain>
    </source>
</reference>
<dbReference type="Proteomes" id="UP000739538">
    <property type="component" value="Unassembled WGS sequence"/>
</dbReference>